<name>A0A4Y5Z8M4_9GAMM</name>
<organism evidence="2 3">
    <name type="scientific">Luteibacter pinisoli</name>
    <dbReference type="NCBI Taxonomy" id="2589080"/>
    <lineage>
        <taxon>Bacteria</taxon>
        <taxon>Pseudomonadati</taxon>
        <taxon>Pseudomonadota</taxon>
        <taxon>Gammaproteobacteria</taxon>
        <taxon>Lysobacterales</taxon>
        <taxon>Rhodanobacteraceae</taxon>
        <taxon>Luteibacter</taxon>
    </lineage>
</organism>
<sequence>MTLPLFRPEAVRASRTADYPSMRLPLSGRLDVTIALLIVLLVGSCIFLFDCTYVAERACRATILEGVGASADGSVTLMFRVPDDATDAAQAMKTGAPLVLRTKSSEGLRELPGRLVALGREAGGMVGIVRAYKPTAVGLRAAIPAEVYVVIPVGKVRMVDWVASFLHGRQSAP</sequence>
<dbReference type="KEGG" id="lpy:FIV34_16515"/>
<reference evidence="2 3" key="1">
    <citation type="submission" date="2019-06" db="EMBL/GenBank/DDBJ databases">
        <title>A complete genome sequence for Luteibacter pinisoli MAH-14.</title>
        <authorList>
            <person name="Baltrus D.A."/>
        </authorList>
    </citation>
    <scope>NUCLEOTIDE SEQUENCE [LARGE SCALE GENOMIC DNA]</scope>
    <source>
        <strain evidence="2 3">MAH-14</strain>
    </source>
</reference>
<gene>
    <name evidence="2" type="ORF">FIV34_16515</name>
</gene>
<accession>A0A4Y5Z8M4</accession>
<keyword evidence="1" id="KW-0472">Membrane</keyword>
<feature type="transmembrane region" description="Helical" evidence="1">
    <location>
        <begin position="32"/>
        <end position="55"/>
    </location>
</feature>
<evidence type="ECO:0000313" key="3">
    <source>
        <dbReference type="Proteomes" id="UP000316093"/>
    </source>
</evidence>
<proteinExistence type="predicted"/>
<keyword evidence="1" id="KW-1133">Transmembrane helix</keyword>
<evidence type="ECO:0000256" key="1">
    <source>
        <dbReference type="SAM" id="Phobius"/>
    </source>
</evidence>
<dbReference type="Proteomes" id="UP000316093">
    <property type="component" value="Chromosome"/>
</dbReference>
<keyword evidence="3" id="KW-1185">Reference proteome</keyword>
<protein>
    <submittedName>
        <fullName evidence="2">Uncharacterized protein</fullName>
    </submittedName>
</protein>
<evidence type="ECO:0000313" key="2">
    <source>
        <dbReference type="EMBL" id="QDE40695.1"/>
    </source>
</evidence>
<keyword evidence="1" id="KW-0812">Transmembrane</keyword>
<dbReference type="AlphaFoldDB" id="A0A4Y5Z8M4"/>
<dbReference type="EMBL" id="CP041046">
    <property type="protein sequence ID" value="QDE40695.1"/>
    <property type="molecule type" value="Genomic_DNA"/>
</dbReference>